<evidence type="ECO:0000313" key="9">
    <source>
        <dbReference type="Proteomes" id="UP001163046"/>
    </source>
</evidence>
<name>A0A9W9YIL7_9CNID</name>
<proteinExistence type="predicted"/>
<keyword evidence="5" id="KW-0804">Transcription</keyword>
<dbReference type="SUPFAM" id="SSF117773">
    <property type="entry name" value="GTF2I-like repeat"/>
    <property type="match status" value="1"/>
</dbReference>
<reference evidence="8" key="1">
    <citation type="submission" date="2023-01" db="EMBL/GenBank/DDBJ databases">
        <title>Genome assembly of the deep-sea coral Lophelia pertusa.</title>
        <authorList>
            <person name="Herrera S."/>
            <person name="Cordes E."/>
        </authorList>
    </citation>
    <scope>NUCLEOTIDE SEQUENCE</scope>
    <source>
        <strain evidence="8">USNM1676648</strain>
        <tissue evidence="8">Polyp</tissue>
    </source>
</reference>
<dbReference type="InterPro" id="IPR036647">
    <property type="entry name" value="GTF2I-like_rpt_sf"/>
</dbReference>
<dbReference type="GO" id="GO:0003677">
    <property type="term" value="F:DNA binding"/>
    <property type="evidence" value="ECO:0007669"/>
    <property type="project" value="UniProtKB-KW"/>
</dbReference>
<keyword evidence="4" id="KW-0238">DNA-binding</keyword>
<dbReference type="EMBL" id="MU827355">
    <property type="protein sequence ID" value="KAJ7351807.1"/>
    <property type="molecule type" value="Genomic_DNA"/>
</dbReference>
<feature type="compositionally biased region" description="Polar residues" evidence="7">
    <location>
        <begin position="204"/>
        <end position="228"/>
    </location>
</feature>
<dbReference type="Pfam" id="PF02946">
    <property type="entry name" value="GTF2I"/>
    <property type="match status" value="1"/>
</dbReference>
<keyword evidence="9" id="KW-1185">Reference proteome</keyword>
<keyword evidence="3" id="KW-0805">Transcription regulation</keyword>
<comment type="caution">
    <text evidence="8">The sequence shown here is derived from an EMBL/GenBank/DDBJ whole genome shotgun (WGS) entry which is preliminary data.</text>
</comment>
<dbReference type="OrthoDB" id="5961192at2759"/>
<dbReference type="GO" id="GO:0005634">
    <property type="term" value="C:nucleus"/>
    <property type="evidence" value="ECO:0007669"/>
    <property type="project" value="UniProtKB-SubCell"/>
</dbReference>
<evidence type="ECO:0000256" key="5">
    <source>
        <dbReference type="ARBA" id="ARBA00023163"/>
    </source>
</evidence>
<evidence type="ECO:0000256" key="2">
    <source>
        <dbReference type="ARBA" id="ARBA00022737"/>
    </source>
</evidence>
<dbReference type="AlphaFoldDB" id="A0A9W9YIL7"/>
<evidence type="ECO:0000256" key="4">
    <source>
        <dbReference type="ARBA" id="ARBA00023125"/>
    </source>
</evidence>
<evidence type="ECO:0000313" key="8">
    <source>
        <dbReference type="EMBL" id="KAJ7351807.1"/>
    </source>
</evidence>
<evidence type="ECO:0000256" key="1">
    <source>
        <dbReference type="ARBA" id="ARBA00004123"/>
    </source>
</evidence>
<evidence type="ECO:0000256" key="3">
    <source>
        <dbReference type="ARBA" id="ARBA00023015"/>
    </source>
</evidence>
<dbReference type="Gene3D" id="3.90.1460.10">
    <property type="entry name" value="GTF2I-like"/>
    <property type="match status" value="1"/>
</dbReference>
<keyword evidence="6" id="KW-0539">Nucleus</keyword>
<keyword evidence="2" id="KW-0677">Repeat</keyword>
<dbReference type="Proteomes" id="UP001163046">
    <property type="component" value="Unassembled WGS sequence"/>
</dbReference>
<gene>
    <name evidence="8" type="primary">GTF2I</name>
    <name evidence="8" type="ORF">OS493_035532</name>
</gene>
<dbReference type="InterPro" id="IPR004212">
    <property type="entry name" value="GTF2I"/>
</dbReference>
<dbReference type="PROSITE" id="PS51139">
    <property type="entry name" value="GTF2I"/>
    <property type="match status" value="1"/>
</dbReference>
<feature type="region of interest" description="Disordered" evidence="7">
    <location>
        <begin position="169"/>
        <end position="228"/>
    </location>
</feature>
<evidence type="ECO:0000256" key="7">
    <source>
        <dbReference type="SAM" id="MobiDB-lite"/>
    </source>
</evidence>
<protein>
    <submittedName>
        <fullName evidence="8">General transcription factor II-I</fullName>
    </submittedName>
</protein>
<evidence type="ECO:0000256" key="6">
    <source>
        <dbReference type="ARBA" id="ARBA00023242"/>
    </source>
</evidence>
<dbReference type="CDD" id="cd00084">
    <property type="entry name" value="HMG-box_SF"/>
    <property type="match status" value="1"/>
</dbReference>
<organism evidence="8 9">
    <name type="scientific">Desmophyllum pertusum</name>
    <dbReference type="NCBI Taxonomy" id="174260"/>
    <lineage>
        <taxon>Eukaryota</taxon>
        <taxon>Metazoa</taxon>
        <taxon>Cnidaria</taxon>
        <taxon>Anthozoa</taxon>
        <taxon>Hexacorallia</taxon>
        <taxon>Scleractinia</taxon>
        <taxon>Caryophylliina</taxon>
        <taxon>Caryophylliidae</taxon>
        <taxon>Desmophyllum</taxon>
    </lineage>
</organism>
<comment type="subcellular location">
    <subcellularLocation>
        <location evidence="1">Nucleus</location>
    </subcellularLocation>
</comment>
<accession>A0A9W9YIL7</accession>
<sequence>MEMKERNSYVGVRWRNDLTEAERQEFNRRARTEEVTAPSTEIKRILKRIDNECYTLETFGVQSMFLADSLHNGMIDVFGDERSREYVRQKNIGAQYYAFINGEGQASGKQGCKVPYKEISSGQSDFSIQNLPAGVQLKHPSSYGIAKMKVILAAKNEITFAHDPLIPTTPNDPLMPTTPNDPLIPTTPNDPLIPTTPNDPLIPTTPQRPTDANNAQRPTDTNNAPTTH</sequence>